<dbReference type="AlphaFoldDB" id="A0A9Q4Q3H9"/>
<dbReference type="EMBL" id="JAMQOT010000003">
    <property type="protein sequence ID" value="MDF9746177.1"/>
    <property type="molecule type" value="Genomic_DNA"/>
</dbReference>
<organism evidence="1 2">
    <name type="scientific">Natrinema salsiterrestre</name>
    <dbReference type="NCBI Taxonomy" id="2950540"/>
    <lineage>
        <taxon>Archaea</taxon>
        <taxon>Methanobacteriati</taxon>
        <taxon>Methanobacteriota</taxon>
        <taxon>Stenosarchaea group</taxon>
        <taxon>Halobacteria</taxon>
        <taxon>Halobacteriales</taxon>
        <taxon>Natrialbaceae</taxon>
        <taxon>Natrinema</taxon>
    </lineage>
</organism>
<evidence type="ECO:0000313" key="1">
    <source>
        <dbReference type="EMBL" id="MDF9746177.1"/>
    </source>
</evidence>
<gene>
    <name evidence="1" type="ORF">NDI89_11345</name>
</gene>
<proteinExistence type="predicted"/>
<name>A0A9Q4Q3H9_9EURY</name>
<reference evidence="1" key="1">
    <citation type="submission" date="2022-06" db="EMBL/GenBank/DDBJ databases">
        <title>Natrinema sp. a new haloarchaeum isolate from saline soil.</title>
        <authorList>
            <person name="Strakova D."/>
            <person name="Galisteo C."/>
            <person name="Sanchez-Porro C."/>
            <person name="Ventosa A."/>
        </authorList>
    </citation>
    <scope>NUCLEOTIDE SEQUENCE</scope>
    <source>
        <strain evidence="1">S1CR25-10</strain>
    </source>
</reference>
<keyword evidence="2" id="KW-1185">Reference proteome</keyword>
<protein>
    <submittedName>
        <fullName evidence="1">Uncharacterized protein</fullName>
    </submittedName>
</protein>
<comment type="caution">
    <text evidence="1">The sequence shown here is derived from an EMBL/GenBank/DDBJ whole genome shotgun (WGS) entry which is preliminary data.</text>
</comment>
<accession>A0A9Q4Q3H9</accession>
<evidence type="ECO:0000313" key="2">
    <source>
        <dbReference type="Proteomes" id="UP001154061"/>
    </source>
</evidence>
<sequence length="86" mass="9197">MTLVGSGVDSVRMQVDGKHASRHTVDGVALVTYCLDEGLPAAAGLLDNNEAVVRTTHSHIEAKEMRRGFSLVLTLRAVWPANKAAI</sequence>
<dbReference type="Proteomes" id="UP001154061">
    <property type="component" value="Unassembled WGS sequence"/>
</dbReference>
<dbReference type="RefSeq" id="WP_277521697.1">
    <property type="nucleotide sequence ID" value="NZ_JAMQOT010000003.1"/>
</dbReference>